<evidence type="ECO:0000256" key="5">
    <source>
        <dbReference type="SAM" id="MobiDB-lite"/>
    </source>
</evidence>
<gene>
    <name evidence="7" type="ORF">EZM97_23230</name>
</gene>
<reference evidence="7 8" key="1">
    <citation type="submission" date="2019-02" db="EMBL/GenBank/DDBJ databases">
        <title>Dyella amyloliquefaciens sp. nov., isolated from forest soil.</title>
        <authorList>
            <person name="Gao Z.-H."/>
            <person name="Qiu L.-H."/>
        </authorList>
    </citation>
    <scope>NUCLEOTIDE SEQUENCE [LARGE SCALE GENOMIC DNA]</scope>
    <source>
        <strain evidence="7 8">KACC 12747</strain>
    </source>
</reference>
<dbReference type="GO" id="GO:0016020">
    <property type="term" value="C:membrane"/>
    <property type="evidence" value="ECO:0007669"/>
    <property type="project" value="UniProtKB-SubCell"/>
</dbReference>
<comment type="caution">
    <text evidence="7">The sequence shown here is derived from an EMBL/GenBank/DDBJ whole genome shotgun (WGS) entry which is preliminary data.</text>
</comment>
<dbReference type="Proteomes" id="UP000291822">
    <property type="component" value="Unassembled WGS sequence"/>
</dbReference>
<organism evidence="7 8">
    <name type="scientific">Dyella soli</name>
    <dbReference type="NCBI Taxonomy" id="522319"/>
    <lineage>
        <taxon>Bacteria</taxon>
        <taxon>Pseudomonadati</taxon>
        <taxon>Pseudomonadota</taxon>
        <taxon>Gammaproteobacteria</taxon>
        <taxon>Lysobacterales</taxon>
        <taxon>Rhodanobacteraceae</taxon>
        <taxon>Dyella</taxon>
    </lineage>
</organism>
<dbReference type="Gene3D" id="3.30.1150.10">
    <property type="match status" value="1"/>
</dbReference>
<name>A0A4R0YKR3_9GAMM</name>
<comment type="subcellular location">
    <subcellularLocation>
        <location evidence="1">Membrane</location>
        <topology evidence="1">Single-pass membrane protein</topology>
    </subcellularLocation>
</comment>
<dbReference type="Pfam" id="PF03544">
    <property type="entry name" value="TonB_C"/>
    <property type="match status" value="1"/>
</dbReference>
<dbReference type="InterPro" id="IPR037682">
    <property type="entry name" value="TonB_C"/>
</dbReference>
<dbReference type="SUPFAM" id="SSF74653">
    <property type="entry name" value="TolA/TonB C-terminal domain"/>
    <property type="match status" value="1"/>
</dbReference>
<protein>
    <submittedName>
        <fullName evidence="7">Energy transducer TonB</fullName>
    </submittedName>
</protein>
<evidence type="ECO:0000256" key="4">
    <source>
        <dbReference type="ARBA" id="ARBA00023136"/>
    </source>
</evidence>
<dbReference type="GO" id="GO:0055085">
    <property type="term" value="P:transmembrane transport"/>
    <property type="evidence" value="ECO:0007669"/>
    <property type="project" value="InterPro"/>
</dbReference>
<evidence type="ECO:0000259" key="6">
    <source>
        <dbReference type="PROSITE" id="PS52015"/>
    </source>
</evidence>
<dbReference type="NCBIfam" id="TIGR01352">
    <property type="entry name" value="tonB_Cterm"/>
    <property type="match status" value="1"/>
</dbReference>
<keyword evidence="2" id="KW-0812">Transmembrane</keyword>
<evidence type="ECO:0000256" key="1">
    <source>
        <dbReference type="ARBA" id="ARBA00004167"/>
    </source>
</evidence>
<dbReference type="PROSITE" id="PS52015">
    <property type="entry name" value="TONB_CTD"/>
    <property type="match status" value="1"/>
</dbReference>
<keyword evidence="4" id="KW-0472">Membrane</keyword>
<accession>A0A4R0YKR3</accession>
<dbReference type="AlphaFoldDB" id="A0A4R0YKR3"/>
<evidence type="ECO:0000256" key="2">
    <source>
        <dbReference type="ARBA" id="ARBA00022692"/>
    </source>
</evidence>
<proteinExistence type="predicted"/>
<keyword evidence="3" id="KW-1133">Transmembrane helix</keyword>
<evidence type="ECO:0000256" key="3">
    <source>
        <dbReference type="ARBA" id="ARBA00022989"/>
    </source>
</evidence>
<dbReference type="EMBL" id="SJTG01000003">
    <property type="protein sequence ID" value="TCI09151.1"/>
    <property type="molecule type" value="Genomic_DNA"/>
</dbReference>
<evidence type="ECO:0000313" key="7">
    <source>
        <dbReference type="EMBL" id="TCI09151.1"/>
    </source>
</evidence>
<feature type="domain" description="TonB C-terminal" evidence="6">
    <location>
        <begin position="79"/>
        <end position="171"/>
    </location>
</feature>
<dbReference type="InterPro" id="IPR006260">
    <property type="entry name" value="TonB/TolA_C"/>
</dbReference>
<dbReference type="RefSeq" id="WP_131411268.1">
    <property type="nucleotide sequence ID" value="NZ_SJTG01000003.1"/>
</dbReference>
<sequence length="171" mass="18262">MWRLRTTTGLSLLALVVGIAGTAWLSTLTDDWKGPASTAVSHVDKVRSVLRRHARPLRPPPPREPVSPLASVPRAEAAPALPSLTPVDMPSLPSPLIGRLVLANGRVVLRLSVDGEGRVQAASVAQSSGNAALDDRAVRTVQRWRFAVPSDRPDGLTGQLVMRFEDNSASL</sequence>
<feature type="region of interest" description="Disordered" evidence="5">
    <location>
        <begin position="53"/>
        <end position="74"/>
    </location>
</feature>
<keyword evidence="8" id="KW-1185">Reference proteome</keyword>
<evidence type="ECO:0000313" key="8">
    <source>
        <dbReference type="Proteomes" id="UP000291822"/>
    </source>
</evidence>